<feature type="transmembrane region" description="Helical" evidence="7">
    <location>
        <begin position="247"/>
        <end position="272"/>
    </location>
</feature>
<dbReference type="InterPro" id="IPR036640">
    <property type="entry name" value="ABC1_TM_sf"/>
</dbReference>
<proteinExistence type="predicted"/>
<keyword evidence="3" id="KW-0547">Nucleotide-binding</keyword>
<evidence type="ECO:0000259" key="9">
    <source>
        <dbReference type="PROSITE" id="PS50929"/>
    </source>
</evidence>
<dbReference type="STRING" id="1121322.SAMN02745136_01611"/>
<dbReference type="GO" id="GO:0015421">
    <property type="term" value="F:ABC-type oligopeptide transporter activity"/>
    <property type="evidence" value="ECO:0007669"/>
    <property type="project" value="TreeGrafter"/>
</dbReference>
<reference evidence="10 11" key="1">
    <citation type="submission" date="2016-11" db="EMBL/GenBank/DDBJ databases">
        <authorList>
            <person name="Jaros S."/>
            <person name="Januszkiewicz K."/>
            <person name="Wedrychowicz H."/>
        </authorList>
    </citation>
    <scope>NUCLEOTIDE SEQUENCE [LARGE SCALE GENOMIC DNA]</scope>
    <source>
        <strain evidence="10 11">DSM 15929</strain>
    </source>
</reference>
<keyword evidence="4 10" id="KW-0067">ATP-binding</keyword>
<feature type="transmembrane region" description="Helical" evidence="7">
    <location>
        <begin position="55"/>
        <end position="76"/>
    </location>
</feature>
<dbReference type="SUPFAM" id="SSF52540">
    <property type="entry name" value="P-loop containing nucleoside triphosphate hydrolases"/>
    <property type="match status" value="1"/>
</dbReference>
<dbReference type="GO" id="GO:0005524">
    <property type="term" value="F:ATP binding"/>
    <property type="evidence" value="ECO:0007669"/>
    <property type="project" value="UniProtKB-KW"/>
</dbReference>
<dbReference type="InterPro" id="IPR017871">
    <property type="entry name" value="ABC_transporter-like_CS"/>
</dbReference>
<feature type="domain" description="ABC transmembrane type-1" evidence="9">
    <location>
        <begin position="13"/>
        <end position="292"/>
    </location>
</feature>
<dbReference type="PROSITE" id="PS50929">
    <property type="entry name" value="ABC_TM1F"/>
    <property type="match status" value="1"/>
</dbReference>
<evidence type="ECO:0000313" key="10">
    <source>
        <dbReference type="EMBL" id="SHK07768.1"/>
    </source>
</evidence>
<dbReference type="InterPro" id="IPR003593">
    <property type="entry name" value="AAA+_ATPase"/>
</dbReference>
<evidence type="ECO:0000313" key="11">
    <source>
        <dbReference type="Proteomes" id="UP000184386"/>
    </source>
</evidence>
<gene>
    <name evidence="10" type="ORF">SAMN02745136_01611</name>
</gene>
<dbReference type="AlphaFoldDB" id="A0A1M6PIJ1"/>
<dbReference type="InterPro" id="IPR011527">
    <property type="entry name" value="ABC1_TM_dom"/>
</dbReference>
<dbReference type="InterPro" id="IPR003439">
    <property type="entry name" value="ABC_transporter-like_ATP-bd"/>
</dbReference>
<keyword evidence="2 7" id="KW-0812">Transmembrane</keyword>
<protein>
    <submittedName>
        <fullName evidence="10">ATP-binding cassette, subfamily C</fullName>
    </submittedName>
</protein>
<evidence type="ECO:0000256" key="2">
    <source>
        <dbReference type="ARBA" id="ARBA00022692"/>
    </source>
</evidence>
<comment type="subcellular location">
    <subcellularLocation>
        <location evidence="1">Cell membrane</location>
        <topology evidence="1">Multi-pass membrane protein</topology>
    </subcellularLocation>
</comment>
<dbReference type="PROSITE" id="PS50893">
    <property type="entry name" value="ABC_TRANSPORTER_2"/>
    <property type="match status" value="1"/>
</dbReference>
<dbReference type="PANTHER" id="PTHR43394:SF1">
    <property type="entry name" value="ATP-BINDING CASSETTE SUB-FAMILY B MEMBER 10, MITOCHONDRIAL"/>
    <property type="match status" value="1"/>
</dbReference>
<dbReference type="Gene3D" id="3.40.50.300">
    <property type="entry name" value="P-loop containing nucleotide triphosphate hydrolases"/>
    <property type="match status" value="1"/>
</dbReference>
<dbReference type="PROSITE" id="PS00211">
    <property type="entry name" value="ABC_TRANSPORTER_1"/>
    <property type="match status" value="1"/>
</dbReference>
<dbReference type="GO" id="GO:0005886">
    <property type="term" value="C:plasma membrane"/>
    <property type="evidence" value="ECO:0007669"/>
    <property type="project" value="UniProtKB-SubCell"/>
</dbReference>
<dbReference type="Pfam" id="PF00005">
    <property type="entry name" value="ABC_tran"/>
    <property type="match status" value="1"/>
</dbReference>
<dbReference type="GO" id="GO:0016887">
    <property type="term" value="F:ATP hydrolysis activity"/>
    <property type="evidence" value="ECO:0007669"/>
    <property type="project" value="InterPro"/>
</dbReference>
<dbReference type="SUPFAM" id="SSF90123">
    <property type="entry name" value="ABC transporter transmembrane region"/>
    <property type="match status" value="1"/>
</dbReference>
<dbReference type="InterPro" id="IPR039421">
    <property type="entry name" value="Type_1_exporter"/>
</dbReference>
<evidence type="ECO:0000256" key="3">
    <source>
        <dbReference type="ARBA" id="ARBA00022741"/>
    </source>
</evidence>
<dbReference type="PANTHER" id="PTHR43394">
    <property type="entry name" value="ATP-DEPENDENT PERMEASE MDL1, MITOCHONDRIAL"/>
    <property type="match status" value="1"/>
</dbReference>
<dbReference type="InterPro" id="IPR027417">
    <property type="entry name" value="P-loop_NTPase"/>
</dbReference>
<dbReference type="EMBL" id="FRAC01000009">
    <property type="protein sequence ID" value="SHK07768.1"/>
    <property type="molecule type" value="Genomic_DNA"/>
</dbReference>
<keyword evidence="6 7" id="KW-0472">Membrane</keyword>
<dbReference type="Proteomes" id="UP000184386">
    <property type="component" value="Unassembled WGS sequence"/>
</dbReference>
<dbReference type="RefSeq" id="WP_073274660.1">
    <property type="nucleotide sequence ID" value="NZ_FRAC01000009.1"/>
</dbReference>
<evidence type="ECO:0000256" key="7">
    <source>
        <dbReference type="SAM" id="Phobius"/>
    </source>
</evidence>
<evidence type="ECO:0000256" key="5">
    <source>
        <dbReference type="ARBA" id="ARBA00022989"/>
    </source>
</evidence>
<evidence type="ECO:0000259" key="8">
    <source>
        <dbReference type="PROSITE" id="PS50893"/>
    </source>
</evidence>
<sequence length="543" mass="61214">MLKKLIKALPYLLLALTISLLLAGLDALVTRKMLSMLDLALKGNVAAVKAQTLSLLGGAIILVPLGVAEAMTGNLYRKKVNLYIKNYYVEKVFGKNIREFQKENNSRYLSSMTNDFNTLETNLIMGIYTVGKGVISFLAGMWLLSTVDYRMILFAVIIIAVNLLISIVTSKPLKRNYKERSDLFDGYTSYIKEVLSAFHIVKNYNLHEKVTEDYYQKSDEIQNKGFVIDRLISFVNASQNFIMNGSFYGILCGIGYMAVTGRITAGGLIVIMEGINRMTFPIFELAENLPKLFTAGDLINKIEDSLKNKVTCEETVELKDFTEKIQLKEVGFHYEEDDRQILKDINLTLKKNGKYLVVGPSGGGKSTLLRLLRKYVNPTEGAILIDGHNLMDVKKEDYFGLIANIEQQVFLFEDTVRNNITLYKEYKEEEIQKAVKDAGLWEFVRGLPKGLDTVIYDNGRNISGGERSRVVIARALLSKARILFMDEAFASLDMERAREIEKTILGLEDITVINVSHVIFKDTKDFYDKVITVKGSTSPLFNG</sequence>
<feature type="domain" description="ABC transporter" evidence="8">
    <location>
        <begin position="325"/>
        <end position="539"/>
    </location>
</feature>
<evidence type="ECO:0000256" key="6">
    <source>
        <dbReference type="ARBA" id="ARBA00023136"/>
    </source>
</evidence>
<dbReference type="SMART" id="SM00382">
    <property type="entry name" value="AAA"/>
    <property type="match status" value="1"/>
</dbReference>
<dbReference type="OrthoDB" id="95687at2"/>
<evidence type="ECO:0000256" key="1">
    <source>
        <dbReference type="ARBA" id="ARBA00004651"/>
    </source>
</evidence>
<name>A0A1M6PIJ1_9FIRM</name>
<dbReference type="Pfam" id="PF00664">
    <property type="entry name" value="ABC_membrane"/>
    <property type="match status" value="1"/>
</dbReference>
<keyword evidence="11" id="KW-1185">Reference proteome</keyword>
<keyword evidence="5 7" id="KW-1133">Transmembrane helix</keyword>
<organism evidence="10 11">
    <name type="scientific">Anaerocolumna jejuensis DSM 15929</name>
    <dbReference type="NCBI Taxonomy" id="1121322"/>
    <lineage>
        <taxon>Bacteria</taxon>
        <taxon>Bacillati</taxon>
        <taxon>Bacillota</taxon>
        <taxon>Clostridia</taxon>
        <taxon>Lachnospirales</taxon>
        <taxon>Lachnospiraceae</taxon>
        <taxon>Anaerocolumna</taxon>
    </lineage>
</organism>
<accession>A0A1M6PIJ1</accession>
<evidence type="ECO:0000256" key="4">
    <source>
        <dbReference type="ARBA" id="ARBA00022840"/>
    </source>
</evidence>
<feature type="transmembrane region" description="Helical" evidence="7">
    <location>
        <begin position="123"/>
        <end position="145"/>
    </location>
</feature>
<feature type="transmembrane region" description="Helical" evidence="7">
    <location>
        <begin position="151"/>
        <end position="170"/>
    </location>
</feature>
<dbReference type="Gene3D" id="1.20.1560.10">
    <property type="entry name" value="ABC transporter type 1, transmembrane domain"/>
    <property type="match status" value="1"/>
</dbReference>